<dbReference type="SUPFAM" id="SSF56784">
    <property type="entry name" value="HAD-like"/>
    <property type="match status" value="1"/>
</dbReference>
<dbReference type="Gene3D" id="3.30.1240.10">
    <property type="match status" value="1"/>
</dbReference>
<dbReference type="Proteomes" id="UP000003287">
    <property type="component" value="Unassembled WGS sequence"/>
</dbReference>
<dbReference type="eggNOG" id="COG0561">
    <property type="taxonomic scope" value="Bacteria"/>
</dbReference>
<keyword evidence="1" id="KW-0378">Hydrolase</keyword>
<dbReference type="PANTHER" id="PTHR10000:SF50">
    <property type="entry name" value="STRESS RESPONSE PROTEIN YHAX"/>
    <property type="match status" value="1"/>
</dbReference>
<dbReference type="GO" id="GO:0016791">
    <property type="term" value="F:phosphatase activity"/>
    <property type="evidence" value="ECO:0007669"/>
    <property type="project" value="TreeGrafter"/>
</dbReference>
<sequence>MIDEPAIIQRLYNYLQTLYFPNTAFYLSKDNYLEVTAKNVSKENALQEIAQHYQIPLPQVMAIGDNFNDLPMIKLAGFGVAMGNAPEPVKVQATAITQTNNQHGVAKAIEDYILIGCK</sequence>
<dbReference type="InterPro" id="IPR006379">
    <property type="entry name" value="HAD-SF_hydro_IIB"/>
</dbReference>
<proteinExistence type="predicted"/>
<name>F9PAG8_STRCV</name>
<dbReference type="InterPro" id="IPR036412">
    <property type="entry name" value="HAD-like_sf"/>
</dbReference>
<dbReference type="NCBIfam" id="TIGR01484">
    <property type="entry name" value="HAD-SF-IIB"/>
    <property type="match status" value="1"/>
</dbReference>
<dbReference type="GO" id="GO:0000287">
    <property type="term" value="F:magnesium ion binding"/>
    <property type="evidence" value="ECO:0007669"/>
    <property type="project" value="TreeGrafter"/>
</dbReference>
<evidence type="ECO:0000313" key="2">
    <source>
        <dbReference type="Proteomes" id="UP000003287"/>
    </source>
</evidence>
<accession>F9PAG8</accession>
<dbReference type="AlphaFoldDB" id="F9PAG8"/>
<dbReference type="Pfam" id="PF08282">
    <property type="entry name" value="Hydrolase_3"/>
    <property type="match status" value="1"/>
</dbReference>
<dbReference type="GO" id="GO:0005829">
    <property type="term" value="C:cytosol"/>
    <property type="evidence" value="ECO:0007669"/>
    <property type="project" value="TreeGrafter"/>
</dbReference>
<evidence type="ECO:0000313" key="1">
    <source>
        <dbReference type="EMBL" id="EGV06766.1"/>
    </source>
</evidence>
<dbReference type="InterPro" id="IPR023214">
    <property type="entry name" value="HAD_sf"/>
</dbReference>
<dbReference type="Gene3D" id="3.40.50.1000">
    <property type="entry name" value="HAD superfamily/HAD-like"/>
    <property type="match status" value="1"/>
</dbReference>
<dbReference type="PANTHER" id="PTHR10000">
    <property type="entry name" value="PHOSPHOSERINE PHOSPHATASE"/>
    <property type="match status" value="1"/>
</dbReference>
<dbReference type="PROSITE" id="PS01229">
    <property type="entry name" value="COF_2"/>
    <property type="match status" value="1"/>
</dbReference>
<protein>
    <submittedName>
        <fullName evidence="1">HAD hydrolase, family IIB domain protein</fullName>
    </submittedName>
</protein>
<dbReference type="EMBL" id="AFUP01000009">
    <property type="protein sequence ID" value="EGV06766.1"/>
    <property type="molecule type" value="Genomic_DNA"/>
</dbReference>
<gene>
    <name evidence="1" type="ORF">HMPREF1042_2225</name>
</gene>
<reference evidence="1 2" key="1">
    <citation type="submission" date="2011-06" db="EMBL/GenBank/DDBJ databases">
        <authorList>
            <person name="Harkins D.M."/>
            <person name="Madupu R."/>
            <person name="Durkin A.S."/>
            <person name="Torralba M."/>
            <person name="Methe B."/>
            <person name="Sutton G.G."/>
            <person name="Nelson K.E."/>
        </authorList>
    </citation>
    <scope>NUCLEOTIDE SEQUENCE [LARGE SCALE GENOMIC DNA]</scope>
    <source>
        <strain evidence="1 2">SK1060</strain>
    </source>
</reference>
<organism evidence="1 2">
    <name type="scientific">Streptococcus constellatus subsp. pharyngis SK1060 = CCUG 46377</name>
    <dbReference type="NCBI Taxonomy" id="1035184"/>
    <lineage>
        <taxon>Bacteria</taxon>
        <taxon>Bacillati</taxon>
        <taxon>Bacillota</taxon>
        <taxon>Bacilli</taxon>
        <taxon>Lactobacillales</taxon>
        <taxon>Streptococcaceae</taxon>
        <taxon>Streptococcus</taxon>
        <taxon>Streptococcus anginosus group</taxon>
    </lineage>
</organism>